<gene>
    <name evidence="1" type="ORF">DFP72DRAFT_854211</name>
</gene>
<accession>A0A8H6HIG7</accession>
<evidence type="ECO:0000313" key="1">
    <source>
        <dbReference type="EMBL" id="KAF6747639.1"/>
    </source>
</evidence>
<comment type="caution">
    <text evidence="1">The sequence shown here is derived from an EMBL/GenBank/DDBJ whole genome shotgun (WGS) entry which is preliminary data.</text>
</comment>
<name>A0A8H6HIG7_9AGAR</name>
<proteinExistence type="predicted"/>
<dbReference type="AlphaFoldDB" id="A0A8H6HIG7"/>
<dbReference type="Proteomes" id="UP000521943">
    <property type="component" value="Unassembled WGS sequence"/>
</dbReference>
<keyword evidence="2" id="KW-1185">Reference proteome</keyword>
<reference evidence="1 2" key="1">
    <citation type="submission" date="2020-07" db="EMBL/GenBank/DDBJ databases">
        <title>Comparative genomics of pyrophilous fungi reveals a link between fire events and developmental genes.</title>
        <authorList>
            <consortium name="DOE Joint Genome Institute"/>
            <person name="Steindorff A.S."/>
            <person name="Carver A."/>
            <person name="Calhoun S."/>
            <person name="Stillman K."/>
            <person name="Liu H."/>
            <person name="Lipzen A."/>
            <person name="Pangilinan J."/>
            <person name="Labutti K."/>
            <person name="Bruns T.D."/>
            <person name="Grigoriev I.V."/>
        </authorList>
    </citation>
    <scope>NUCLEOTIDE SEQUENCE [LARGE SCALE GENOMIC DNA]</scope>
    <source>
        <strain evidence="1 2">CBS 144469</strain>
    </source>
</reference>
<sequence length="183" mass="20446">MASTIIYNRLVVHGLARALALSFTDAHPGIDRYVVLALALDGDRTRGSVIIADHTRTVARVAARVRDVLLPPKKRDFTEILGEVALELLRQADEGDIEGVRIRAYLVAELYRAGILDGTAVLEQAINCVVMRYARTPQVYLDICEEMWRRSEDILSPADWMQDVREVKAVCDELGARAGCRRV</sequence>
<evidence type="ECO:0000313" key="2">
    <source>
        <dbReference type="Proteomes" id="UP000521943"/>
    </source>
</evidence>
<protein>
    <submittedName>
        <fullName evidence="1">Uncharacterized protein</fullName>
    </submittedName>
</protein>
<dbReference type="EMBL" id="JACGCI010000079">
    <property type="protein sequence ID" value="KAF6747639.1"/>
    <property type="molecule type" value="Genomic_DNA"/>
</dbReference>
<organism evidence="1 2">
    <name type="scientific">Ephemerocybe angulata</name>
    <dbReference type="NCBI Taxonomy" id="980116"/>
    <lineage>
        <taxon>Eukaryota</taxon>
        <taxon>Fungi</taxon>
        <taxon>Dikarya</taxon>
        <taxon>Basidiomycota</taxon>
        <taxon>Agaricomycotina</taxon>
        <taxon>Agaricomycetes</taxon>
        <taxon>Agaricomycetidae</taxon>
        <taxon>Agaricales</taxon>
        <taxon>Agaricineae</taxon>
        <taxon>Psathyrellaceae</taxon>
        <taxon>Ephemerocybe</taxon>
    </lineage>
</organism>